<evidence type="ECO:0000313" key="1">
    <source>
        <dbReference type="EMBL" id="VDN16170.1"/>
    </source>
</evidence>
<keyword evidence="2" id="KW-1185">Reference proteome</keyword>
<organism evidence="1 2">
    <name type="scientific">Dibothriocephalus latus</name>
    <name type="common">Fish tapeworm</name>
    <name type="synonym">Diphyllobothrium latum</name>
    <dbReference type="NCBI Taxonomy" id="60516"/>
    <lineage>
        <taxon>Eukaryota</taxon>
        <taxon>Metazoa</taxon>
        <taxon>Spiralia</taxon>
        <taxon>Lophotrochozoa</taxon>
        <taxon>Platyhelminthes</taxon>
        <taxon>Cestoda</taxon>
        <taxon>Eucestoda</taxon>
        <taxon>Diphyllobothriidea</taxon>
        <taxon>Diphyllobothriidae</taxon>
        <taxon>Dibothriocephalus</taxon>
    </lineage>
</organism>
<gene>
    <name evidence="1" type="ORF">DILT_LOCUS12001</name>
</gene>
<name>A0A3P7LSK5_DIBLA</name>
<accession>A0A3P7LSK5</accession>
<evidence type="ECO:0000313" key="2">
    <source>
        <dbReference type="Proteomes" id="UP000281553"/>
    </source>
</evidence>
<dbReference type="EMBL" id="UYRU01064914">
    <property type="protein sequence ID" value="VDN16170.1"/>
    <property type="molecule type" value="Genomic_DNA"/>
</dbReference>
<protein>
    <submittedName>
        <fullName evidence="1">Uncharacterized protein</fullName>
    </submittedName>
</protein>
<reference evidence="1 2" key="1">
    <citation type="submission" date="2018-11" db="EMBL/GenBank/DDBJ databases">
        <authorList>
            <consortium name="Pathogen Informatics"/>
        </authorList>
    </citation>
    <scope>NUCLEOTIDE SEQUENCE [LARGE SCALE GENOMIC DNA]</scope>
</reference>
<proteinExistence type="predicted"/>
<dbReference type="AlphaFoldDB" id="A0A3P7LSK5"/>
<sequence length="261" mass="29635">MEPINANFYIDPPRDVEVPRFRNISSNAVSVHEIYKLPSDGTCRETLTQKLSSVQDNLPDSADFALLERSQYLLAGFGKDLTLWALPCPGTGAKIQFQLKNPVWNIFAYEQVFLIASAPTQSNRTDCFAVLSAWCPDTKAFLYQTDLCIPRDSPLKDLSMLSLHQRIPKLPAVLISPEKSILLFRWTNVPTNFRSGSNTQTRPSLRSIYAAVCLDSIQKELQFHTRLMLYSMTQPTIFMHEQPFDVSMTKFLTEHLVLSGR</sequence>
<dbReference type="Proteomes" id="UP000281553">
    <property type="component" value="Unassembled WGS sequence"/>
</dbReference>